<dbReference type="GO" id="GO:0016020">
    <property type="term" value="C:membrane"/>
    <property type="evidence" value="ECO:0007669"/>
    <property type="project" value="InterPro"/>
</dbReference>
<dbReference type="InterPro" id="IPR036541">
    <property type="entry name" value="PLipase_A1_sf"/>
</dbReference>
<reference evidence="1" key="1">
    <citation type="submission" date="2018-06" db="EMBL/GenBank/DDBJ databases">
        <authorList>
            <person name="Zhirakovskaya E."/>
        </authorList>
    </citation>
    <scope>NUCLEOTIDE SEQUENCE</scope>
</reference>
<dbReference type="GO" id="GO:0006629">
    <property type="term" value="P:lipid metabolic process"/>
    <property type="evidence" value="ECO:0007669"/>
    <property type="project" value="InterPro"/>
</dbReference>
<gene>
    <name evidence="1" type="ORF">MNBD_BACTEROID01-2832</name>
</gene>
<protein>
    <submittedName>
        <fullName evidence="1">Uncharacterized protein</fullName>
    </submittedName>
</protein>
<name>A0A3B0UCM9_9ZZZZ</name>
<dbReference type="GO" id="GO:0004620">
    <property type="term" value="F:phospholipase activity"/>
    <property type="evidence" value="ECO:0007669"/>
    <property type="project" value="InterPro"/>
</dbReference>
<dbReference type="Gene3D" id="2.40.230.10">
    <property type="entry name" value="Phospholipase A1"/>
    <property type="match status" value="1"/>
</dbReference>
<organism evidence="1">
    <name type="scientific">hydrothermal vent metagenome</name>
    <dbReference type="NCBI Taxonomy" id="652676"/>
    <lineage>
        <taxon>unclassified sequences</taxon>
        <taxon>metagenomes</taxon>
        <taxon>ecological metagenomes</taxon>
    </lineage>
</organism>
<proteinExistence type="predicted"/>
<accession>A0A3B0UCM9</accession>
<dbReference type="AlphaFoldDB" id="A0A3B0UCM9"/>
<evidence type="ECO:0000313" key="1">
    <source>
        <dbReference type="EMBL" id="VAW22329.1"/>
    </source>
</evidence>
<dbReference type="EMBL" id="UOEP01000170">
    <property type="protein sequence ID" value="VAW22329.1"/>
    <property type="molecule type" value="Genomic_DNA"/>
</dbReference>
<sequence>MFTVNSVSIMSKYFTIFISTIIFSIPCTGQAGNDNIPELRLTTITQANQGNSYITFPADIGNIEPLWFEGNLIPNFHIRESKDSRLMGVITPQIIIRMYQERSFPVRTPSYMPQISVYYMLSSKTEVNSLTVFGKLAHHSNGQDGDFYLENGGINLKTGDFATNYYELGLIKTNYSPGLNAVQFFATSLEIHPPGLTNKELRGIYGLYRWNTKFSIFKIPANSNKNRKKASFSIKGQTTWMLGDMNNWDTFSLNRLNLSLTFYYHPKFLEDIGLFVHAYHGMDYYNIYFDHQIDMVRFGIMTEKLRF</sequence>